<protein>
    <submittedName>
        <fullName evidence="2">GNAT family N-acetyltransferase</fullName>
    </submittedName>
</protein>
<dbReference type="InterPro" id="IPR016181">
    <property type="entry name" value="Acyl_CoA_acyltransferase"/>
</dbReference>
<dbReference type="Pfam" id="PF13508">
    <property type="entry name" value="Acetyltransf_7"/>
    <property type="match status" value="1"/>
</dbReference>
<evidence type="ECO:0000313" key="2">
    <source>
        <dbReference type="EMBL" id="MDQ4625645.1"/>
    </source>
</evidence>
<sequence length="175" mass="19933">MARHFSNLATGRFIFDMLLKTPFVTFTPTQEGDADELVALRIEAMRDSLMQVGRFDPVRARERFLSGFLPEHTRHIETEGKRVGFVVLKQQPKAMLLDHLYIHPNNQGNGIGAVVLARIIEEANALGLPVRVGALRGSGSNRFYVRHGFTLIEEGDFDNYYIRPCEMDTRRPDQM</sequence>
<evidence type="ECO:0000259" key="1">
    <source>
        <dbReference type="PROSITE" id="PS51186"/>
    </source>
</evidence>
<gene>
    <name evidence="2" type="ORF">RB624_07085</name>
</gene>
<dbReference type="EMBL" id="JAVFKP010000001">
    <property type="protein sequence ID" value="MDQ4625645.1"/>
    <property type="molecule type" value="Genomic_DNA"/>
</dbReference>
<reference evidence="2 3" key="1">
    <citation type="submission" date="2023-08" db="EMBL/GenBank/DDBJ databases">
        <title>Draft genome sequence of Janthinobacterium lividum.</title>
        <authorList>
            <person name="Chun B.H."/>
            <person name="Lee Y."/>
        </authorList>
    </citation>
    <scope>NUCLEOTIDE SEQUENCE [LARGE SCALE GENOMIC DNA]</scope>
    <source>
        <strain evidence="2 3">AMJK</strain>
    </source>
</reference>
<dbReference type="InterPro" id="IPR000182">
    <property type="entry name" value="GNAT_dom"/>
</dbReference>
<proteinExistence type="predicted"/>
<feature type="domain" description="N-acetyltransferase" evidence="1">
    <location>
        <begin position="24"/>
        <end position="172"/>
    </location>
</feature>
<comment type="caution">
    <text evidence="2">The sequence shown here is derived from an EMBL/GenBank/DDBJ whole genome shotgun (WGS) entry which is preliminary data.</text>
</comment>
<organism evidence="2 3">
    <name type="scientific">Janthinobacterium lividum</name>
    <dbReference type="NCBI Taxonomy" id="29581"/>
    <lineage>
        <taxon>Bacteria</taxon>
        <taxon>Pseudomonadati</taxon>
        <taxon>Pseudomonadota</taxon>
        <taxon>Betaproteobacteria</taxon>
        <taxon>Burkholderiales</taxon>
        <taxon>Oxalobacteraceae</taxon>
        <taxon>Janthinobacterium</taxon>
    </lineage>
</organism>
<dbReference type="PROSITE" id="PS51186">
    <property type="entry name" value="GNAT"/>
    <property type="match status" value="1"/>
</dbReference>
<accession>A0ABU0XRN5</accession>
<evidence type="ECO:0000313" key="3">
    <source>
        <dbReference type="Proteomes" id="UP001237592"/>
    </source>
</evidence>
<keyword evidence="3" id="KW-1185">Reference proteome</keyword>
<dbReference type="Gene3D" id="3.40.630.30">
    <property type="match status" value="1"/>
</dbReference>
<dbReference type="SUPFAM" id="SSF55729">
    <property type="entry name" value="Acyl-CoA N-acyltransferases (Nat)"/>
    <property type="match status" value="1"/>
</dbReference>
<name>A0ABU0XRN5_9BURK</name>
<dbReference type="RefSeq" id="WP_307778722.1">
    <property type="nucleotide sequence ID" value="NZ_JAVFKP010000001.1"/>
</dbReference>
<dbReference type="Proteomes" id="UP001237592">
    <property type="component" value="Unassembled WGS sequence"/>
</dbReference>
<dbReference type="CDD" id="cd04301">
    <property type="entry name" value="NAT_SF"/>
    <property type="match status" value="1"/>
</dbReference>